<dbReference type="GeneID" id="101700076"/>
<evidence type="ECO:0000256" key="1">
    <source>
        <dbReference type="SAM" id="MobiDB-lite"/>
    </source>
</evidence>
<keyword evidence="2" id="KW-1185">Reference proteome</keyword>
<dbReference type="RefSeq" id="XP_021120378.1">
    <property type="nucleotide sequence ID" value="XM_021264719.1"/>
</dbReference>
<dbReference type="AlphaFoldDB" id="A0AAX6THP5"/>
<organism evidence="2 3">
    <name type="scientific">Heterocephalus glaber</name>
    <name type="common">Naked mole rat</name>
    <dbReference type="NCBI Taxonomy" id="10181"/>
    <lineage>
        <taxon>Eukaryota</taxon>
        <taxon>Metazoa</taxon>
        <taxon>Chordata</taxon>
        <taxon>Craniata</taxon>
        <taxon>Vertebrata</taxon>
        <taxon>Euteleostomi</taxon>
        <taxon>Mammalia</taxon>
        <taxon>Eutheria</taxon>
        <taxon>Euarchontoglires</taxon>
        <taxon>Glires</taxon>
        <taxon>Rodentia</taxon>
        <taxon>Hystricomorpha</taxon>
        <taxon>Bathyergidae</taxon>
        <taxon>Heterocephalus</taxon>
    </lineage>
</organism>
<name>A0AAX6THP5_HETGA</name>
<feature type="region of interest" description="Disordered" evidence="1">
    <location>
        <begin position="81"/>
        <end position="114"/>
    </location>
</feature>
<evidence type="ECO:0000313" key="2">
    <source>
        <dbReference type="Proteomes" id="UP000694906"/>
    </source>
</evidence>
<protein>
    <submittedName>
        <fullName evidence="3">Uncharacterized protein LOC101700076</fullName>
    </submittedName>
</protein>
<reference evidence="3" key="1">
    <citation type="submission" date="2025-08" db="UniProtKB">
        <authorList>
            <consortium name="RefSeq"/>
        </authorList>
    </citation>
    <scope>IDENTIFICATION</scope>
</reference>
<evidence type="ECO:0000313" key="3">
    <source>
        <dbReference type="RefSeq" id="XP_021120378.1"/>
    </source>
</evidence>
<gene>
    <name evidence="3" type="primary">LOC101700076</name>
</gene>
<proteinExistence type="predicted"/>
<accession>A0AAX6THP5</accession>
<dbReference type="Proteomes" id="UP000694906">
    <property type="component" value="Unplaced"/>
</dbReference>
<sequence length="369" mass="40827">MLGSTVTSPSGLCCIRVAKGFTSPRKILHSDPQTGWGPKNLPCQAVGAEGLFNRIAKLVGGISLASLVGGLPVIRLRETEKGRGGRERGGERGEEGEKKEKGKGEREREREGERERACLDQAIAEAINSGISEIRTCKPQYIPSFFLQQMDCGCKSLERHRDHYLRDVAVRVNMRPRHCPVLSAGGRASQRRRHRACRRRERVGTAIIGLLATELKTDARCVLGCSPGLSRAWSRQMCSQLPGAGIPQPLSCSVQPWALVSRREKLGSVELFKIKWFLFHIHERGCKRDSGSLLFILFMHLPPHLSSQKQVTKGPLFSTSSKPAPPRGDFWAITREAAVPTAGCQSRNTVRVRVPAVCTLQEPPEWFPV</sequence>